<proteinExistence type="predicted"/>
<accession>A0ABZ1HRD1</accession>
<keyword evidence="1" id="KW-1133">Transmembrane helix</keyword>
<keyword evidence="1" id="KW-0812">Transmembrane</keyword>
<sequence length="75" mass="7884">MILSRTMILLVLGSASAMTNFGGAGILNFYALHVLLSFSLSLPLLGLRGRTLTIIAVVLAVVTPQLAFGLRALLT</sequence>
<name>A0ABZ1HRD1_STRPH</name>
<evidence type="ECO:0000313" key="3">
    <source>
        <dbReference type="Proteomes" id="UP001340816"/>
    </source>
</evidence>
<protein>
    <submittedName>
        <fullName evidence="2">Uncharacterized protein</fullName>
    </submittedName>
</protein>
<dbReference type="Proteomes" id="UP001340816">
    <property type="component" value="Chromosome"/>
</dbReference>
<gene>
    <name evidence="2" type="ORF">OHB35_52415</name>
</gene>
<dbReference type="RefSeq" id="WP_326762704.1">
    <property type="nucleotide sequence ID" value="NZ_CP109135.1"/>
</dbReference>
<dbReference type="EMBL" id="CP109135">
    <property type="protein sequence ID" value="WSD21164.1"/>
    <property type="molecule type" value="Genomic_DNA"/>
</dbReference>
<reference evidence="2 3" key="1">
    <citation type="submission" date="2022-10" db="EMBL/GenBank/DDBJ databases">
        <title>The complete genomes of actinobacterial strains from the NBC collection.</title>
        <authorList>
            <person name="Joergensen T.S."/>
            <person name="Alvarez Arevalo M."/>
            <person name="Sterndorff E.B."/>
            <person name="Faurdal D."/>
            <person name="Vuksanovic O."/>
            <person name="Mourched A.-S."/>
            <person name="Charusanti P."/>
            <person name="Shaw S."/>
            <person name="Blin K."/>
            <person name="Weber T."/>
        </authorList>
    </citation>
    <scope>NUCLEOTIDE SEQUENCE [LARGE SCALE GENOMIC DNA]</scope>
    <source>
        <strain evidence="2 3">NBC 01752</strain>
    </source>
</reference>
<evidence type="ECO:0000313" key="2">
    <source>
        <dbReference type="EMBL" id="WSD21164.1"/>
    </source>
</evidence>
<evidence type="ECO:0000256" key="1">
    <source>
        <dbReference type="SAM" id="Phobius"/>
    </source>
</evidence>
<keyword evidence="1" id="KW-0472">Membrane</keyword>
<keyword evidence="3" id="KW-1185">Reference proteome</keyword>
<feature type="transmembrane region" description="Helical" evidence="1">
    <location>
        <begin position="52"/>
        <end position="74"/>
    </location>
</feature>
<organism evidence="2 3">
    <name type="scientific">Streptomyces phaeochromogenes</name>
    <dbReference type="NCBI Taxonomy" id="1923"/>
    <lineage>
        <taxon>Bacteria</taxon>
        <taxon>Bacillati</taxon>
        <taxon>Actinomycetota</taxon>
        <taxon>Actinomycetes</taxon>
        <taxon>Kitasatosporales</taxon>
        <taxon>Streptomycetaceae</taxon>
        <taxon>Streptomyces</taxon>
        <taxon>Streptomyces phaeochromogenes group</taxon>
    </lineage>
</organism>